<dbReference type="RefSeq" id="WP_110017251.1">
    <property type="nucleotide sequence ID" value="NZ_QGTJ01000002.1"/>
</dbReference>
<dbReference type="PANTHER" id="PTHR42878">
    <property type="entry name" value="TWO-COMPONENT HISTIDINE KINASE"/>
    <property type="match status" value="1"/>
</dbReference>
<dbReference type="Pfam" id="PF19312">
    <property type="entry name" value="NtrY_N"/>
    <property type="match status" value="1"/>
</dbReference>
<dbReference type="PROSITE" id="PS50109">
    <property type="entry name" value="HIS_KIN"/>
    <property type="match status" value="1"/>
</dbReference>
<evidence type="ECO:0000256" key="5">
    <source>
        <dbReference type="ARBA" id="ARBA00022553"/>
    </source>
</evidence>
<comment type="catalytic activity">
    <reaction evidence="1">
        <text>ATP + protein L-histidine = ADP + protein N-phospho-L-histidine.</text>
        <dbReference type="EC" id="2.7.13.3"/>
    </reaction>
</comment>
<dbReference type="GO" id="GO:0030295">
    <property type="term" value="F:protein kinase activator activity"/>
    <property type="evidence" value="ECO:0007669"/>
    <property type="project" value="TreeGrafter"/>
</dbReference>
<dbReference type="InterPro" id="IPR045671">
    <property type="entry name" value="NtrY-like_N"/>
</dbReference>
<gene>
    <name evidence="17" type="ORF">C7443_102256</name>
</gene>
<dbReference type="SUPFAM" id="SSF55785">
    <property type="entry name" value="PYP-like sensor domain (PAS domain)"/>
    <property type="match status" value="1"/>
</dbReference>
<protein>
    <recommendedName>
        <fullName evidence="3">histidine kinase</fullName>
        <ecNumber evidence="3">2.7.13.3</ecNumber>
    </recommendedName>
</protein>
<accession>A0A317MZR4</accession>
<dbReference type="PANTHER" id="PTHR42878:SF13">
    <property type="entry name" value="HISTIDINE KINASE"/>
    <property type="match status" value="1"/>
</dbReference>
<dbReference type="Pfam" id="PF00672">
    <property type="entry name" value="HAMP"/>
    <property type="match status" value="1"/>
</dbReference>
<dbReference type="GO" id="GO:0007234">
    <property type="term" value="P:osmosensory signaling via phosphorelay pathway"/>
    <property type="evidence" value="ECO:0007669"/>
    <property type="project" value="TreeGrafter"/>
</dbReference>
<dbReference type="InterPro" id="IPR036097">
    <property type="entry name" value="HisK_dim/P_sf"/>
</dbReference>
<dbReference type="Pfam" id="PF00512">
    <property type="entry name" value="HisKA"/>
    <property type="match status" value="1"/>
</dbReference>
<feature type="domain" description="Histidine kinase" evidence="15">
    <location>
        <begin position="497"/>
        <end position="710"/>
    </location>
</feature>
<keyword evidence="11 14" id="KW-1133">Transmembrane helix</keyword>
<dbReference type="SUPFAM" id="SSF55874">
    <property type="entry name" value="ATPase domain of HSP90 chaperone/DNA topoisomerase II/histidine kinase"/>
    <property type="match status" value="1"/>
</dbReference>
<dbReference type="CDD" id="cd00082">
    <property type="entry name" value="HisKA"/>
    <property type="match status" value="1"/>
</dbReference>
<dbReference type="InterPro" id="IPR003594">
    <property type="entry name" value="HATPase_dom"/>
</dbReference>
<reference evidence="17 18" key="1">
    <citation type="submission" date="2018-05" db="EMBL/GenBank/DDBJ databases">
        <title>Genomic Encyclopedia of Type Strains, Phase IV (KMG-IV): sequencing the most valuable type-strain genomes for metagenomic binning, comparative biology and taxonomic classification.</title>
        <authorList>
            <person name="Goeker M."/>
        </authorList>
    </citation>
    <scope>NUCLEOTIDE SEQUENCE [LARGE SCALE GENOMIC DNA]</scope>
    <source>
        <strain evidence="17 18">DSM 23606</strain>
    </source>
</reference>
<dbReference type="GO" id="GO:0000155">
    <property type="term" value="F:phosphorelay sensor kinase activity"/>
    <property type="evidence" value="ECO:0007669"/>
    <property type="project" value="InterPro"/>
</dbReference>
<comment type="caution">
    <text evidence="17">The sequence shown here is derived from an EMBL/GenBank/DDBJ whole genome shotgun (WGS) entry which is preliminary data.</text>
</comment>
<dbReference type="SMART" id="SM00387">
    <property type="entry name" value="HATPase_c"/>
    <property type="match status" value="1"/>
</dbReference>
<dbReference type="Gene3D" id="3.30.450.20">
    <property type="entry name" value="PAS domain"/>
    <property type="match status" value="1"/>
</dbReference>
<dbReference type="EC" id="2.7.13.3" evidence="3"/>
<dbReference type="InterPro" id="IPR050351">
    <property type="entry name" value="BphY/WalK/GraS-like"/>
</dbReference>
<evidence type="ECO:0000256" key="12">
    <source>
        <dbReference type="ARBA" id="ARBA00023012"/>
    </source>
</evidence>
<dbReference type="Pfam" id="PF02518">
    <property type="entry name" value="HATPase_c"/>
    <property type="match status" value="1"/>
</dbReference>
<keyword evidence="5" id="KW-0597">Phosphoprotein</keyword>
<dbReference type="SMART" id="SM00304">
    <property type="entry name" value="HAMP"/>
    <property type="match status" value="1"/>
</dbReference>
<evidence type="ECO:0000256" key="2">
    <source>
        <dbReference type="ARBA" id="ARBA00004651"/>
    </source>
</evidence>
<keyword evidence="9 17" id="KW-0418">Kinase</keyword>
<dbReference type="AlphaFoldDB" id="A0A317MZR4"/>
<evidence type="ECO:0000256" key="7">
    <source>
        <dbReference type="ARBA" id="ARBA00022692"/>
    </source>
</evidence>
<dbReference type="EMBL" id="QGTJ01000002">
    <property type="protein sequence ID" value="PWV64606.1"/>
    <property type="molecule type" value="Genomic_DNA"/>
</dbReference>
<dbReference type="Gene3D" id="6.10.340.10">
    <property type="match status" value="1"/>
</dbReference>
<keyword evidence="4" id="KW-1003">Cell membrane</keyword>
<comment type="subcellular location">
    <subcellularLocation>
        <location evidence="2">Cell membrane</location>
        <topology evidence="2">Multi-pass membrane protein</topology>
    </subcellularLocation>
</comment>
<evidence type="ECO:0000256" key="3">
    <source>
        <dbReference type="ARBA" id="ARBA00012438"/>
    </source>
</evidence>
<feature type="transmembrane region" description="Helical" evidence="14">
    <location>
        <begin position="40"/>
        <end position="64"/>
    </location>
</feature>
<evidence type="ECO:0000256" key="14">
    <source>
        <dbReference type="SAM" id="Phobius"/>
    </source>
</evidence>
<organism evidence="17 18">
    <name type="scientific">Plasticicumulans acidivorans</name>
    <dbReference type="NCBI Taxonomy" id="886464"/>
    <lineage>
        <taxon>Bacteria</taxon>
        <taxon>Pseudomonadati</taxon>
        <taxon>Pseudomonadota</taxon>
        <taxon>Gammaproteobacteria</taxon>
        <taxon>Candidatus Competibacteraceae</taxon>
        <taxon>Plasticicumulans</taxon>
    </lineage>
</organism>
<dbReference type="PIRSF" id="PIRSF037532">
    <property type="entry name" value="STHK_NtrY"/>
    <property type="match status" value="1"/>
</dbReference>
<feature type="transmembrane region" description="Helical" evidence="14">
    <location>
        <begin position="84"/>
        <end position="102"/>
    </location>
</feature>
<dbReference type="InterPro" id="IPR035965">
    <property type="entry name" value="PAS-like_dom_sf"/>
</dbReference>
<evidence type="ECO:0000256" key="11">
    <source>
        <dbReference type="ARBA" id="ARBA00022989"/>
    </source>
</evidence>
<evidence type="ECO:0000256" key="6">
    <source>
        <dbReference type="ARBA" id="ARBA00022679"/>
    </source>
</evidence>
<evidence type="ECO:0000313" key="17">
    <source>
        <dbReference type="EMBL" id="PWV64606.1"/>
    </source>
</evidence>
<feature type="transmembrane region" description="Helical" evidence="14">
    <location>
        <begin position="283"/>
        <end position="306"/>
    </location>
</feature>
<proteinExistence type="predicted"/>
<dbReference type="OrthoDB" id="1931120at2"/>
<dbReference type="InterPro" id="IPR004358">
    <property type="entry name" value="Sig_transdc_His_kin-like_C"/>
</dbReference>
<dbReference type="PRINTS" id="PR00344">
    <property type="entry name" value="BCTRLSENSOR"/>
</dbReference>
<dbReference type="InterPro" id="IPR017232">
    <property type="entry name" value="NtrY"/>
</dbReference>
<keyword evidence="6" id="KW-0808">Transferase</keyword>
<dbReference type="SUPFAM" id="SSF158472">
    <property type="entry name" value="HAMP domain-like"/>
    <property type="match status" value="1"/>
</dbReference>
<evidence type="ECO:0000256" key="1">
    <source>
        <dbReference type="ARBA" id="ARBA00000085"/>
    </source>
</evidence>
<dbReference type="Proteomes" id="UP000246569">
    <property type="component" value="Unassembled WGS sequence"/>
</dbReference>
<evidence type="ECO:0000256" key="10">
    <source>
        <dbReference type="ARBA" id="ARBA00022840"/>
    </source>
</evidence>
<evidence type="ECO:0000256" key="13">
    <source>
        <dbReference type="ARBA" id="ARBA00023136"/>
    </source>
</evidence>
<dbReference type="GO" id="GO:0000156">
    <property type="term" value="F:phosphorelay response regulator activity"/>
    <property type="evidence" value="ECO:0007669"/>
    <property type="project" value="TreeGrafter"/>
</dbReference>
<dbReference type="Gene3D" id="1.10.287.130">
    <property type="match status" value="1"/>
</dbReference>
<dbReference type="GO" id="GO:0005524">
    <property type="term" value="F:ATP binding"/>
    <property type="evidence" value="ECO:0007669"/>
    <property type="project" value="UniProtKB-KW"/>
</dbReference>
<dbReference type="SMART" id="SM00388">
    <property type="entry name" value="HisKA"/>
    <property type="match status" value="1"/>
</dbReference>
<evidence type="ECO:0000256" key="4">
    <source>
        <dbReference type="ARBA" id="ARBA00022475"/>
    </source>
</evidence>
<feature type="domain" description="HAMP" evidence="16">
    <location>
        <begin position="307"/>
        <end position="359"/>
    </location>
</feature>
<dbReference type="InterPro" id="IPR003660">
    <property type="entry name" value="HAMP_dom"/>
</dbReference>
<evidence type="ECO:0000259" key="15">
    <source>
        <dbReference type="PROSITE" id="PS50109"/>
    </source>
</evidence>
<name>A0A317MZR4_9GAMM</name>
<keyword evidence="18" id="KW-1185">Reference proteome</keyword>
<dbReference type="SUPFAM" id="SSF47384">
    <property type="entry name" value="Homodimeric domain of signal transducing histidine kinase"/>
    <property type="match status" value="1"/>
</dbReference>
<keyword evidence="13 14" id="KW-0472">Membrane</keyword>
<dbReference type="GO" id="GO:0005886">
    <property type="term" value="C:plasma membrane"/>
    <property type="evidence" value="ECO:0007669"/>
    <property type="project" value="UniProtKB-SubCell"/>
</dbReference>
<sequence>MKHLSAGRGFLLNLGVLVTLLFALGLMSEATGNSTRFGELYSWLLVGSVIGFVLLAVLIGGNLLRLARQVRADEPGSRLTLRMFLLFAAISVVPVSVVYYFSVQFIARSIDSWFDVRVEKALEDALELSRTALDLRMREVLKQTTRIAAQLGENSDRLTTLTLAELRGESDAQELAVLKLDGSVVMVAGNDTVSLVPERPPDVVLAQVRQGSDYVSLDPTSELGFQLRTVVRIPARFTLGDEWLLQGLFPVADRFNTLGHSVQTAFDSYRELVFLRAPLKTTFILTLSLVLLLGILSALSTAVYFARKLVQPVRDLAEGTRAVAAGQYDKQLAPGANDELGFLVQSFNEMTRSLATARDSALQSRQMVEGQRAYLETVLARLSSGVLTLDHDGQPRTFNAATMQILVMDPTDPLPDDPDAPIHHLLDAIAPHLAADTTDWRQEVALFMPGGRRVLMCRGSRLPDAVGLKGGHVLVFDDITTLVQAERDAAWAEVARRLAHEIKNPLTPIQLAAERIRHKYLGKMNEEDGRVLDRGTHTIVQQVAAMKEMVDAFNEYARAPQLRLVHLNLNEFITEVLYLYREYPAGVEIVLDLDAANPVIEADKGRLRQLLHNVTKNAIEAIRDGHGSQLAISTRVLAEGIELVFQDNGPGFPEGSLGNVFEPYVTTKPKGTGLGLAIVKKIVEEHGGLIRAENAPEGGARIAIRFPASHTAAAPAPASAAAASTLPLTRAEEAG</sequence>
<dbReference type="CDD" id="cd06225">
    <property type="entry name" value="HAMP"/>
    <property type="match status" value="1"/>
</dbReference>
<dbReference type="InterPro" id="IPR005467">
    <property type="entry name" value="His_kinase_dom"/>
</dbReference>
<evidence type="ECO:0000256" key="8">
    <source>
        <dbReference type="ARBA" id="ARBA00022741"/>
    </source>
</evidence>
<dbReference type="PROSITE" id="PS50885">
    <property type="entry name" value="HAMP"/>
    <property type="match status" value="1"/>
</dbReference>
<keyword evidence="10" id="KW-0067">ATP-binding</keyword>
<evidence type="ECO:0000256" key="9">
    <source>
        <dbReference type="ARBA" id="ARBA00022777"/>
    </source>
</evidence>
<dbReference type="InterPro" id="IPR036890">
    <property type="entry name" value="HATPase_C_sf"/>
</dbReference>
<dbReference type="Gene3D" id="3.30.565.10">
    <property type="entry name" value="Histidine kinase-like ATPase, C-terminal domain"/>
    <property type="match status" value="1"/>
</dbReference>
<feature type="transmembrane region" description="Helical" evidence="14">
    <location>
        <begin position="9"/>
        <end position="28"/>
    </location>
</feature>
<evidence type="ECO:0000313" key="18">
    <source>
        <dbReference type="Proteomes" id="UP000246569"/>
    </source>
</evidence>
<evidence type="ECO:0000259" key="16">
    <source>
        <dbReference type="PROSITE" id="PS50885"/>
    </source>
</evidence>
<dbReference type="InterPro" id="IPR003661">
    <property type="entry name" value="HisK_dim/P_dom"/>
</dbReference>
<keyword evidence="8" id="KW-0547">Nucleotide-binding</keyword>
<keyword evidence="12" id="KW-0902">Two-component regulatory system</keyword>
<keyword evidence="7 14" id="KW-0812">Transmembrane</keyword>